<proteinExistence type="predicted"/>
<name>A0A0A9BK84_ARUDO</name>
<sequence length="49" mass="5585">MSSIIQQALNECQKQCICKRFAFSINYQESMQGGTRSHLYPVTTTIPCE</sequence>
<accession>A0A0A9BK84</accession>
<organism evidence="1">
    <name type="scientific">Arundo donax</name>
    <name type="common">Giant reed</name>
    <name type="synonym">Donax arundinaceus</name>
    <dbReference type="NCBI Taxonomy" id="35708"/>
    <lineage>
        <taxon>Eukaryota</taxon>
        <taxon>Viridiplantae</taxon>
        <taxon>Streptophyta</taxon>
        <taxon>Embryophyta</taxon>
        <taxon>Tracheophyta</taxon>
        <taxon>Spermatophyta</taxon>
        <taxon>Magnoliopsida</taxon>
        <taxon>Liliopsida</taxon>
        <taxon>Poales</taxon>
        <taxon>Poaceae</taxon>
        <taxon>PACMAD clade</taxon>
        <taxon>Arundinoideae</taxon>
        <taxon>Arundineae</taxon>
        <taxon>Arundo</taxon>
    </lineage>
</organism>
<evidence type="ECO:0000313" key="1">
    <source>
        <dbReference type="EMBL" id="JAD63801.1"/>
    </source>
</evidence>
<reference evidence="1" key="1">
    <citation type="submission" date="2014-09" db="EMBL/GenBank/DDBJ databases">
        <authorList>
            <person name="Magalhaes I.L.F."/>
            <person name="Oliveira U."/>
            <person name="Santos F.R."/>
            <person name="Vidigal T.H.D.A."/>
            <person name="Brescovit A.D."/>
            <person name="Santos A.J."/>
        </authorList>
    </citation>
    <scope>NUCLEOTIDE SEQUENCE</scope>
    <source>
        <tissue evidence="1">Shoot tissue taken approximately 20 cm above the soil surface</tissue>
    </source>
</reference>
<protein>
    <submittedName>
        <fullName evidence="1">Uncharacterized protein</fullName>
    </submittedName>
</protein>
<reference evidence="1" key="2">
    <citation type="journal article" date="2015" name="Data Brief">
        <title>Shoot transcriptome of the giant reed, Arundo donax.</title>
        <authorList>
            <person name="Barrero R.A."/>
            <person name="Guerrero F.D."/>
            <person name="Moolhuijzen P."/>
            <person name="Goolsby J.A."/>
            <person name="Tidwell J."/>
            <person name="Bellgard S.E."/>
            <person name="Bellgard M.I."/>
        </authorList>
    </citation>
    <scope>NUCLEOTIDE SEQUENCE</scope>
    <source>
        <tissue evidence="1">Shoot tissue taken approximately 20 cm above the soil surface</tissue>
    </source>
</reference>
<dbReference type="EMBL" id="GBRH01234094">
    <property type="protein sequence ID" value="JAD63801.1"/>
    <property type="molecule type" value="Transcribed_RNA"/>
</dbReference>
<dbReference type="AlphaFoldDB" id="A0A0A9BK84"/>